<keyword evidence="3" id="KW-0479">Metal-binding</keyword>
<dbReference type="AlphaFoldDB" id="A0A0G3FYE6"/>
<dbReference type="GO" id="GO:0005524">
    <property type="term" value="F:ATP binding"/>
    <property type="evidence" value="ECO:0007669"/>
    <property type="project" value="UniProtKB-KW"/>
</dbReference>
<dbReference type="PANTHER" id="PTHR42914">
    <property type="entry name" value="7-CYANO-7-DEAZAGUANINE SYNTHASE"/>
    <property type="match status" value="1"/>
</dbReference>
<proteinExistence type="inferred from homology"/>
<keyword evidence="6" id="KW-0862">Zinc</keyword>
<sequence length="213" mass="23016">MEPVRPESPDLLLLSGGIESSALLAQRHAAGQSMRAVWVDYGQRNAAREWTAVEHLSAVYGCAPIALDLQSLRTAFTRRNDWVGHVPLPQRNLLVLALAVNLAAHHRAGRILLALNREDQGHGPGSQPGFVQQVSTLATTLVPGLRVEAPLIGQSKAEIIAATDPLGIDWGRTWSCLLAQSRQCGRCPQCKARRAAFAAAGIPDPTDYREAPR</sequence>
<keyword evidence="2" id="KW-0436">Ligase</keyword>
<evidence type="ECO:0000313" key="11">
    <source>
        <dbReference type="EMBL" id="AKJ93998.1"/>
    </source>
</evidence>
<dbReference type="InterPro" id="IPR014729">
    <property type="entry name" value="Rossmann-like_a/b/a_fold"/>
</dbReference>
<name>A0A0G3FYE6_9GAMM</name>
<comment type="similarity">
    <text evidence="8">Belongs to the QueC family.</text>
</comment>
<dbReference type="GO" id="GO:0008616">
    <property type="term" value="P:tRNA queuosine(34) biosynthetic process"/>
    <property type="evidence" value="ECO:0007669"/>
    <property type="project" value="UniProtKB-KW"/>
</dbReference>
<dbReference type="STRING" id="106634.TVD_00830"/>
<dbReference type="EMBL" id="CP011367">
    <property type="protein sequence ID" value="AKJ93998.1"/>
    <property type="molecule type" value="Genomic_DNA"/>
</dbReference>
<dbReference type="PATRIC" id="fig|106634.4.peg.169"/>
<protein>
    <recommendedName>
        <fullName evidence="9">7-cyano-7-deazaguanine synthase</fullName>
        <ecNumber evidence="9">6.3.4.20</ecNumber>
    </recommendedName>
</protein>
<keyword evidence="7" id="KW-0067">ATP-binding</keyword>
<evidence type="ECO:0000256" key="10">
    <source>
        <dbReference type="ARBA" id="ARBA00047890"/>
    </source>
</evidence>
<evidence type="ECO:0000313" key="12">
    <source>
        <dbReference type="Proteomes" id="UP000064201"/>
    </source>
</evidence>
<evidence type="ECO:0000256" key="2">
    <source>
        <dbReference type="ARBA" id="ARBA00022598"/>
    </source>
</evidence>
<dbReference type="Gene3D" id="3.40.50.620">
    <property type="entry name" value="HUPs"/>
    <property type="match status" value="1"/>
</dbReference>
<gene>
    <name evidence="11" type="ORF">TVD_00830</name>
</gene>
<comment type="pathway">
    <text evidence="1">Purine metabolism; 7-cyano-7-deazaguanine biosynthesis.</text>
</comment>
<keyword evidence="5" id="KW-0671">Queuosine biosynthesis</keyword>
<comment type="catalytic activity">
    <reaction evidence="10">
        <text>7-carboxy-7-carbaguanine + NH4(+) + 2 ATP = 7-cyano-7-carbaguanine + 2 AMP + 2 diphosphate + 2 H(+)</text>
        <dbReference type="Rhea" id="RHEA:27982"/>
        <dbReference type="ChEBI" id="CHEBI:15378"/>
        <dbReference type="ChEBI" id="CHEBI:28938"/>
        <dbReference type="ChEBI" id="CHEBI:30616"/>
        <dbReference type="ChEBI" id="CHEBI:33019"/>
        <dbReference type="ChEBI" id="CHEBI:45075"/>
        <dbReference type="ChEBI" id="CHEBI:61036"/>
        <dbReference type="ChEBI" id="CHEBI:456215"/>
        <dbReference type="EC" id="6.3.4.20"/>
    </reaction>
</comment>
<dbReference type="Pfam" id="PF06508">
    <property type="entry name" value="QueC"/>
    <property type="match status" value="1"/>
</dbReference>
<dbReference type="KEGG" id="tvr:TVD_00830"/>
<evidence type="ECO:0000256" key="4">
    <source>
        <dbReference type="ARBA" id="ARBA00022741"/>
    </source>
</evidence>
<dbReference type="OrthoDB" id="5296146at2"/>
<keyword evidence="4" id="KW-0547">Nucleotide-binding</keyword>
<dbReference type="RefSeq" id="WP_024326865.1">
    <property type="nucleotide sequence ID" value="NZ_CP011367.1"/>
</dbReference>
<evidence type="ECO:0000256" key="5">
    <source>
        <dbReference type="ARBA" id="ARBA00022785"/>
    </source>
</evidence>
<dbReference type="GO" id="GO:0016874">
    <property type="term" value="F:ligase activity"/>
    <property type="evidence" value="ECO:0007669"/>
    <property type="project" value="UniProtKB-KW"/>
</dbReference>
<evidence type="ECO:0000256" key="9">
    <source>
        <dbReference type="ARBA" id="ARBA00039149"/>
    </source>
</evidence>
<evidence type="ECO:0000256" key="8">
    <source>
        <dbReference type="ARBA" id="ARBA00037993"/>
    </source>
</evidence>
<keyword evidence="12" id="KW-1185">Reference proteome</keyword>
<organism evidence="11 12">
    <name type="scientific">Thioalkalivibrio versutus</name>
    <dbReference type="NCBI Taxonomy" id="106634"/>
    <lineage>
        <taxon>Bacteria</taxon>
        <taxon>Pseudomonadati</taxon>
        <taxon>Pseudomonadota</taxon>
        <taxon>Gammaproteobacteria</taxon>
        <taxon>Chromatiales</taxon>
        <taxon>Ectothiorhodospiraceae</taxon>
        <taxon>Thioalkalivibrio</taxon>
    </lineage>
</organism>
<evidence type="ECO:0000256" key="1">
    <source>
        <dbReference type="ARBA" id="ARBA00005061"/>
    </source>
</evidence>
<evidence type="ECO:0000256" key="7">
    <source>
        <dbReference type="ARBA" id="ARBA00022840"/>
    </source>
</evidence>
<evidence type="ECO:0000256" key="6">
    <source>
        <dbReference type="ARBA" id="ARBA00022833"/>
    </source>
</evidence>
<accession>A0A0G3FYE6</accession>
<reference evidence="11 12" key="1">
    <citation type="submission" date="2015-04" db="EMBL/GenBank/DDBJ databases">
        <title>Complete Sequence for the Genome of the Thioalkalivibrio versutus D301.</title>
        <authorList>
            <person name="Mu T."/>
            <person name="Zhou J."/>
            <person name="Xu X."/>
        </authorList>
    </citation>
    <scope>NUCLEOTIDE SEQUENCE [LARGE SCALE GENOMIC DNA]</scope>
    <source>
        <strain evidence="11 12">D301</strain>
    </source>
</reference>
<dbReference type="InterPro" id="IPR018317">
    <property type="entry name" value="QueC"/>
</dbReference>
<dbReference type="Proteomes" id="UP000064201">
    <property type="component" value="Chromosome"/>
</dbReference>
<dbReference type="PANTHER" id="PTHR42914:SF1">
    <property type="entry name" value="7-CYANO-7-DEAZAGUANINE SYNTHASE"/>
    <property type="match status" value="1"/>
</dbReference>
<evidence type="ECO:0000256" key="3">
    <source>
        <dbReference type="ARBA" id="ARBA00022723"/>
    </source>
</evidence>
<dbReference type="GO" id="GO:0046872">
    <property type="term" value="F:metal ion binding"/>
    <property type="evidence" value="ECO:0007669"/>
    <property type="project" value="UniProtKB-KW"/>
</dbReference>
<dbReference type="SUPFAM" id="SSF52402">
    <property type="entry name" value="Adenine nucleotide alpha hydrolases-like"/>
    <property type="match status" value="1"/>
</dbReference>
<dbReference type="EC" id="6.3.4.20" evidence="9"/>